<dbReference type="Proteomes" id="UP000053477">
    <property type="component" value="Unassembled WGS sequence"/>
</dbReference>
<accession>A0A0H2R1I8</accession>
<keyword evidence="2" id="KW-1185">Reference proteome</keyword>
<dbReference type="InParanoid" id="A0A0H2R1I8"/>
<reference evidence="1 2" key="1">
    <citation type="submission" date="2015-04" db="EMBL/GenBank/DDBJ databases">
        <title>Complete genome sequence of Schizopora paradoxa KUC8140, a cosmopolitan wood degrader in East Asia.</title>
        <authorList>
            <consortium name="DOE Joint Genome Institute"/>
            <person name="Min B."/>
            <person name="Park H."/>
            <person name="Jang Y."/>
            <person name="Kim J.-J."/>
            <person name="Kim K.H."/>
            <person name="Pangilinan J."/>
            <person name="Lipzen A."/>
            <person name="Riley R."/>
            <person name="Grigoriev I.V."/>
            <person name="Spatafora J.W."/>
            <person name="Choi I.-G."/>
        </authorList>
    </citation>
    <scope>NUCLEOTIDE SEQUENCE [LARGE SCALE GENOMIC DNA]</scope>
    <source>
        <strain evidence="1 2">KUC8140</strain>
    </source>
</reference>
<dbReference type="AlphaFoldDB" id="A0A0H2R1I8"/>
<sequence>MTEEEINLIIGKRKSLNASVAMEFSYWPDLGVVAGTQLDSGCWTPTNEAWFKQRLIDLHSGKAYAIHQNEWGEILKRNPWGSERSRRILQHTRKAAEKFLAK</sequence>
<dbReference type="EMBL" id="KQ086286">
    <property type="protein sequence ID" value="KLO05599.1"/>
    <property type="molecule type" value="Genomic_DNA"/>
</dbReference>
<proteinExistence type="predicted"/>
<protein>
    <submittedName>
        <fullName evidence="1">Uncharacterized protein</fullName>
    </submittedName>
</protein>
<organism evidence="1 2">
    <name type="scientific">Schizopora paradoxa</name>
    <dbReference type="NCBI Taxonomy" id="27342"/>
    <lineage>
        <taxon>Eukaryota</taxon>
        <taxon>Fungi</taxon>
        <taxon>Dikarya</taxon>
        <taxon>Basidiomycota</taxon>
        <taxon>Agaricomycotina</taxon>
        <taxon>Agaricomycetes</taxon>
        <taxon>Hymenochaetales</taxon>
        <taxon>Schizoporaceae</taxon>
        <taxon>Schizopora</taxon>
    </lineage>
</organism>
<evidence type="ECO:0000313" key="1">
    <source>
        <dbReference type="EMBL" id="KLO05599.1"/>
    </source>
</evidence>
<evidence type="ECO:0000313" key="2">
    <source>
        <dbReference type="Proteomes" id="UP000053477"/>
    </source>
</evidence>
<gene>
    <name evidence="1" type="ORF">SCHPADRAFT_719739</name>
</gene>
<name>A0A0H2R1I8_9AGAM</name>